<comment type="catalytic activity">
    <reaction evidence="1 11">
        <text>5-(2-hydroxyethyl)-4-methylthiazole + ATP = 4-methyl-5-(2-phosphooxyethyl)-thiazole + ADP + H(+)</text>
        <dbReference type="Rhea" id="RHEA:24212"/>
        <dbReference type="ChEBI" id="CHEBI:15378"/>
        <dbReference type="ChEBI" id="CHEBI:17957"/>
        <dbReference type="ChEBI" id="CHEBI:30616"/>
        <dbReference type="ChEBI" id="CHEBI:58296"/>
        <dbReference type="ChEBI" id="CHEBI:456216"/>
        <dbReference type="EC" id="2.7.1.50"/>
    </reaction>
</comment>
<evidence type="ECO:0000256" key="1">
    <source>
        <dbReference type="ARBA" id="ARBA00001771"/>
    </source>
</evidence>
<dbReference type="GO" id="GO:0009229">
    <property type="term" value="P:thiamine diphosphate biosynthetic process"/>
    <property type="evidence" value="ECO:0007669"/>
    <property type="project" value="UniProtKB-UniRule"/>
</dbReference>
<keyword evidence="8 11" id="KW-0067">ATP-binding</keyword>
<protein>
    <recommendedName>
        <fullName evidence="11">Hydroxyethylthiazole kinase</fullName>
        <ecNumber evidence="11">2.7.1.50</ecNumber>
    </recommendedName>
    <alternativeName>
        <fullName evidence="11">4-methyl-5-beta-hydroxyethylthiazole kinase</fullName>
        <shortName evidence="11">TH kinase</shortName>
        <shortName evidence="11">Thz kinase</shortName>
    </alternativeName>
</protein>
<accession>A0A4R6VD38</accession>
<dbReference type="HAMAP" id="MF_00228">
    <property type="entry name" value="Thz_kinase"/>
    <property type="match status" value="1"/>
</dbReference>
<reference evidence="12 13" key="1">
    <citation type="submission" date="2019-03" db="EMBL/GenBank/DDBJ databases">
        <title>Genomic Encyclopedia of Type Strains, Phase IV (KMG-IV): sequencing the most valuable type-strain genomes for metagenomic binning, comparative biology and taxonomic classification.</title>
        <authorList>
            <person name="Goeker M."/>
        </authorList>
    </citation>
    <scope>NUCLEOTIDE SEQUENCE [LARGE SCALE GENOMIC DNA]</scope>
    <source>
        <strain evidence="12 13">DSM 28403</strain>
    </source>
</reference>
<evidence type="ECO:0000256" key="10">
    <source>
        <dbReference type="ARBA" id="ARBA00022977"/>
    </source>
</evidence>
<feature type="binding site" evidence="11">
    <location>
        <position position="190"/>
    </location>
    <ligand>
        <name>substrate</name>
    </ligand>
</feature>
<dbReference type="GO" id="GO:0004417">
    <property type="term" value="F:hydroxyethylthiazole kinase activity"/>
    <property type="evidence" value="ECO:0007669"/>
    <property type="project" value="UniProtKB-UniRule"/>
</dbReference>
<keyword evidence="5 11" id="KW-0479">Metal-binding</keyword>
<evidence type="ECO:0000313" key="12">
    <source>
        <dbReference type="EMBL" id="TDQ59786.1"/>
    </source>
</evidence>
<dbReference type="EC" id="2.7.1.50" evidence="11"/>
<dbReference type="PRINTS" id="PR01099">
    <property type="entry name" value="HYETHTZKNASE"/>
</dbReference>
<dbReference type="InterPro" id="IPR029056">
    <property type="entry name" value="Ribokinase-like"/>
</dbReference>
<evidence type="ECO:0000313" key="13">
    <source>
        <dbReference type="Proteomes" id="UP000295657"/>
    </source>
</evidence>
<keyword evidence="13" id="KW-1185">Reference proteome</keyword>
<feature type="binding site" evidence="11">
    <location>
        <position position="163"/>
    </location>
    <ligand>
        <name>ATP</name>
        <dbReference type="ChEBI" id="CHEBI:30616"/>
    </ligand>
</feature>
<organism evidence="12 13">
    <name type="scientific">Mesocricetibacter intestinalis</name>
    <dbReference type="NCBI Taxonomy" id="1521930"/>
    <lineage>
        <taxon>Bacteria</taxon>
        <taxon>Pseudomonadati</taxon>
        <taxon>Pseudomonadota</taxon>
        <taxon>Gammaproteobacteria</taxon>
        <taxon>Pasteurellales</taxon>
        <taxon>Pasteurellaceae</taxon>
        <taxon>Mesocricetibacter</taxon>
    </lineage>
</organism>
<feature type="binding site" evidence="11">
    <location>
        <position position="41"/>
    </location>
    <ligand>
        <name>substrate</name>
    </ligand>
</feature>
<sequence length="265" mass="28190">MQFRYLHQVRARNPLVHCITNIVVTQFSANGLLAIGASPFMSTMAEEAEDIQHFAQALLINIGTINRSDVEAMLVAGKAANRVGIPVVLDPVGAGVTEYRRNITRRLLAEIRFSAIRGNAGEMAYLAGVEWQSKGVDAGRGNGDPSEIVHKVARQYHCIGALSGATDFISDGEKIVKIKNGSPLFPQVTGSGCLLGAIIAAYLGVAAANDRFNAVLEACAAYAVAGECAAQGLDRRSGDFALELINQLALLEDSTICARAEVEYV</sequence>
<keyword evidence="4 11" id="KW-0808">Transferase</keyword>
<evidence type="ECO:0000256" key="9">
    <source>
        <dbReference type="ARBA" id="ARBA00022842"/>
    </source>
</evidence>
<keyword evidence="6 11" id="KW-0547">Nucleotide-binding</keyword>
<dbReference type="EMBL" id="SNYQ01000001">
    <property type="protein sequence ID" value="TDQ59786.1"/>
    <property type="molecule type" value="Genomic_DNA"/>
</dbReference>
<keyword evidence="9 11" id="KW-0460">Magnesium</keyword>
<comment type="cofactor">
    <cofactor evidence="2 11">
        <name>Mg(2+)</name>
        <dbReference type="ChEBI" id="CHEBI:18420"/>
    </cofactor>
</comment>
<dbReference type="Pfam" id="PF02110">
    <property type="entry name" value="HK"/>
    <property type="match status" value="1"/>
</dbReference>
<comment type="similarity">
    <text evidence="11">Belongs to the Thz kinase family.</text>
</comment>
<dbReference type="Proteomes" id="UP000295657">
    <property type="component" value="Unassembled WGS sequence"/>
</dbReference>
<dbReference type="GO" id="GO:0005524">
    <property type="term" value="F:ATP binding"/>
    <property type="evidence" value="ECO:0007669"/>
    <property type="project" value="UniProtKB-UniRule"/>
</dbReference>
<dbReference type="GO" id="GO:0009228">
    <property type="term" value="P:thiamine biosynthetic process"/>
    <property type="evidence" value="ECO:0007669"/>
    <property type="project" value="UniProtKB-KW"/>
</dbReference>
<proteinExistence type="inferred from homology"/>
<evidence type="ECO:0000256" key="8">
    <source>
        <dbReference type="ARBA" id="ARBA00022840"/>
    </source>
</evidence>
<dbReference type="SUPFAM" id="SSF53613">
    <property type="entry name" value="Ribokinase-like"/>
    <property type="match status" value="1"/>
</dbReference>
<comment type="function">
    <text evidence="11">Catalyzes the phosphorylation of the hydroxyl group of 4-methyl-5-beta-hydroxyethylthiazole (THZ).</text>
</comment>
<keyword evidence="10 11" id="KW-0784">Thiamine biosynthesis</keyword>
<name>A0A4R6VD38_9PAST</name>
<dbReference type="InterPro" id="IPR000417">
    <property type="entry name" value="Hyethyz_kinase"/>
</dbReference>
<evidence type="ECO:0000256" key="7">
    <source>
        <dbReference type="ARBA" id="ARBA00022777"/>
    </source>
</evidence>
<evidence type="ECO:0000256" key="4">
    <source>
        <dbReference type="ARBA" id="ARBA00022679"/>
    </source>
</evidence>
<dbReference type="UniPathway" id="UPA00060">
    <property type="reaction ID" value="UER00139"/>
</dbReference>
<dbReference type="OrthoDB" id="8909021at2"/>
<dbReference type="RefSeq" id="WP_133543014.1">
    <property type="nucleotide sequence ID" value="NZ_SNYQ01000001.1"/>
</dbReference>
<evidence type="ECO:0000256" key="2">
    <source>
        <dbReference type="ARBA" id="ARBA00001946"/>
    </source>
</evidence>
<feature type="binding site" evidence="11">
    <location>
        <position position="117"/>
    </location>
    <ligand>
        <name>ATP</name>
        <dbReference type="ChEBI" id="CHEBI:30616"/>
    </ligand>
</feature>
<gene>
    <name evidence="11" type="primary">thiM</name>
    <name evidence="12" type="ORF">EDC45_0446</name>
</gene>
<dbReference type="NCBIfam" id="TIGR00694">
    <property type="entry name" value="thiM"/>
    <property type="match status" value="1"/>
</dbReference>
<dbReference type="PIRSF" id="PIRSF000513">
    <property type="entry name" value="Thz_kinase"/>
    <property type="match status" value="1"/>
</dbReference>
<evidence type="ECO:0000256" key="6">
    <source>
        <dbReference type="ARBA" id="ARBA00022741"/>
    </source>
</evidence>
<evidence type="ECO:0000256" key="11">
    <source>
        <dbReference type="HAMAP-Rule" id="MF_00228"/>
    </source>
</evidence>
<dbReference type="CDD" id="cd01170">
    <property type="entry name" value="THZ_kinase"/>
    <property type="match status" value="1"/>
</dbReference>
<dbReference type="Gene3D" id="3.40.1190.20">
    <property type="match status" value="1"/>
</dbReference>
<evidence type="ECO:0000256" key="5">
    <source>
        <dbReference type="ARBA" id="ARBA00022723"/>
    </source>
</evidence>
<evidence type="ECO:0000256" key="3">
    <source>
        <dbReference type="ARBA" id="ARBA00004868"/>
    </source>
</evidence>
<comment type="pathway">
    <text evidence="3 11">Cofactor biosynthesis; thiamine diphosphate biosynthesis; 4-methyl-5-(2-phosphoethyl)-thiazole from 5-(2-hydroxyethyl)-4-methylthiazole: step 1/1.</text>
</comment>
<dbReference type="GO" id="GO:0000287">
    <property type="term" value="F:magnesium ion binding"/>
    <property type="evidence" value="ECO:0007669"/>
    <property type="project" value="UniProtKB-UniRule"/>
</dbReference>
<dbReference type="NCBIfam" id="NF006830">
    <property type="entry name" value="PRK09355.1"/>
    <property type="match status" value="1"/>
</dbReference>
<comment type="caution">
    <text evidence="12">The sequence shown here is derived from an EMBL/GenBank/DDBJ whole genome shotgun (WGS) entry which is preliminary data.</text>
</comment>
<keyword evidence="7 11" id="KW-0418">Kinase</keyword>
<dbReference type="AlphaFoldDB" id="A0A4R6VD38"/>